<comment type="function">
    <text evidence="12">Catalyzes the oxidation of L-aspartate to iminoaspartate.</text>
</comment>
<dbReference type="InterPro" id="IPR005288">
    <property type="entry name" value="NadB"/>
</dbReference>
<organism evidence="15 16">
    <name type="scientific">Virgibacillus alimentarius</name>
    <dbReference type="NCBI Taxonomy" id="698769"/>
    <lineage>
        <taxon>Bacteria</taxon>
        <taxon>Bacillati</taxon>
        <taxon>Bacillota</taxon>
        <taxon>Bacilli</taxon>
        <taxon>Bacillales</taxon>
        <taxon>Bacillaceae</taxon>
        <taxon>Virgibacillus</taxon>
    </lineage>
</organism>
<dbReference type="Gene3D" id="3.90.700.10">
    <property type="entry name" value="Succinate dehydrogenase/fumarate reductase flavoprotein, catalytic domain"/>
    <property type="match status" value="1"/>
</dbReference>
<evidence type="ECO:0000259" key="13">
    <source>
        <dbReference type="Pfam" id="PF00890"/>
    </source>
</evidence>
<evidence type="ECO:0000256" key="9">
    <source>
        <dbReference type="ARBA" id="ARBA00023002"/>
    </source>
</evidence>
<dbReference type="Gene3D" id="1.20.58.100">
    <property type="entry name" value="Fumarate reductase/succinate dehydrogenase flavoprotein-like, C-terminal domain"/>
    <property type="match status" value="1"/>
</dbReference>
<evidence type="ECO:0000313" key="16">
    <source>
        <dbReference type="Proteomes" id="UP001519294"/>
    </source>
</evidence>
<dbReference type="InterPro" id="IPR003953">
    <property type="entry name" value="FAD-dep_OxRdtase_2_FAD-bd"/>
</dbReference>
<protein>
    <recommendedName>
        <fullName evidence="5 11">L-aspartate oxidase</fullName>
        <ecNumber evidence="4 11">1.4.3.16</ecNumber>
    </recommendedName>
</protein>
<dbReference type="SUPFAM" id="SSF46977">
    <property type="entry name" value="Succinate dehydrogenase/fumarate reductase flavoprotein C-terminal domain"/>
    <property type="match status" value="1"/>
</dbReference>
<dbReference type="InterPro" id="IPR037099">
    <property type="entry name" value="Fum_R/Succ_DH_flav-like_C_sf"/>
</dbReference>
<evidence type="ECO:0000256" key="4">
    <source>
        <dbReference type="ARBA" id="ARBA00012173"/>
    </source>
</evidence>
<comment type="subcellular location">
    <subcellularLocation>
        <location evidence="12">Cytoplasm</location>
    </subcellularLocation>
</comment>
<evidence type="ECO:0000256" key="3">
    <source>
        <dbReference type="ARBA" id="ARBA00008562"/>
    </source>
</evidence>
<dbReference type="InterPro" id="IPR027477">
    <property type="entry name" value="Succ_DH/fumarate_Rdtase_cat_sf"/>
</dbReference>
<dbReference type="Pfam" id="PF00890">
    <property type="entry name" value="FAD_binding_2"/>
    <property type="match status" value="1"/>
</dbReference>
<evidence type="ECO:0000256" key="8">
    <source>
        <dbReference type="ARBA" id="ARBA00022827"/>
    </source>
</evidence>
<evidence type="ECO:0000256" key="11">
    <source>
        <dbReference type="NCBIfam" id="TIGR00551"/>
    </source>
</evidence>
<keyword evidence="16" id="KW-1185">Reference proteome</keyword>
<dbReference type="Pfam" id="PF02910">
    <property type="entry name" value="Succ_DH_flav_C"/>
    <property type="match status" value="1"/>
</dbReference>
<comment type="catalytic activity">
    <reaction evidence="10">
        <text>L-aspartate + O2 = iminosuccinate + H2O2</text>
        <dbReference type="Rhea" id="RHEA:25876"/>
        <dbReference type="ChEBI" id="CHEBI:15379"/>
        <dbReference type="ChEBI" id="CHEBI:16240"/>
        <dbReference type="ChEBI" id="CHEBI:29991"/>
        <dbReference type="ChEBI" id="CHEBI:77875"/>
        <dbReference type="EC" id="1.4.3.16"/>
    </reaction>
    <physiologicalReaction direction="left-to-right" evidence="10">
        <dbReference type="Rhea" id="RHEA:25877"/>
    </physiologicalReaction>
</comment>
<evidence type="ECO:0000259" key="14">
    <source>
        <dbReference type="Pfam" id="PF02910"/>
    </source>
</evidence>
<comment type="similarity">
    <text evidence="3 12">Belongs to the FAD-dependent oxidoreductase 2 family. NadB subfamily.</text>
</comment>
<dbReference type="NCBIfam" id="NF005978">
    <property type="entry name" value="PRK08071.1"/>
    <property type="match status" value="1"/>
</dbReference>
<evidence type="ECO:0000256" key="2">
    <source>
        <dbReference type="ARBA" id="ARBA00004950"/>
    </source>
</evidence>
<dbReference type="PANTHER" id="PTHR42716:SF2">
    <property type="entry name" value="L-ASPARTATE OXIDASE, CHLOROPLASTIC"/>
    <property type="match status" value="1"/>
</dbReference>
<keyword evidence="7 12" id="KW-0662">Pyridine nucleotide biosynthesis</keyword>
<keyword evidence="8 12" id="KW-0274">FAD</keyword>
<dbReference type="GO" id="GO:0008734">
    <property type="term" value="F:L-aspartate oxidase activity"/>
    <property type="evidence" value="ECO:0007669"/>
    <property type="project" value="UniProtKB-EC"/>
</dbReference>
<keyword evidence="9 12" id="KW-0560">Oxidoreductase</keyword>
<dbReference type="NCBIfam" id="TIGR00551">
    <property type="entry name" value="nadB"/>
    <property type="match status" value="1"/>
</dbReference>
<name>A0ABS4S7A1_9BACI</name>
<gene>
    <name evidence="15" type="ORF">J2Z81_001309</name>
</gene>
<evidence type="ECO:0000256" key="1">
    <source>
        <dbReference type="ARBA" id="ARBA00001974"/>
    </source>
</evidence>
<dbReference type="Gene3D" id="3.50.50.60">
    <property type="entry name" value="FAD/NAD(P)-binding domain"/>
    <property type="match status" value="1"/>
</dbReference>
<evidence type="ECO:0000256" key="5">
    <source>
        <dbReference type="ARBA" id="ARBA00021901"/>
    </source>
</evidence>
<sequence length="522" mass="57641">MNNPDVIIIGSGIAALTAANQLSKEKNVIIITKSGVNHSNSFHAQGGVAAAIRSNDDWHSHYTDTIIAGCFHNDDSNTRTLVQKGSDYVKQLISDGMPFDQRKDGDLYFGMEGAHSKRRIVHAGGDATGKAIITFMFQQLNDNVSIIEYEMVIDLIVHDHRCIGVITKNANDKLITYYAPSTIIATGGCGHVYATTSNDATVTGDGIAIAYRAGAKLADLEFIQFHPTLLYKDNKVLGLVSEAVRGEGAYLIDRHGNRVMQGVHELEDLAPRDVVARTIFHKQNKGEQVFLNIANVKSFASRFPTIHHLCNEHGIDVNKSILPVTPGAHFMMGGIEANYHGQTSMEGLYALGEAACTGVHGANRLASNSLLEGIVFGHLASNDILNNSIKDRLVPSGDLEKACKQGEGKLINHTVLPQKKELKDKMMKYVGVIRNAKNLQKMKAWLEKYDFFNQTLYELSKNEVEIVNMLTTAWLITTSALERPESRGGHHRSDYPVQVEQWCKQRITRHIDEHNFKSKGAL</sequence>
<dbReference type="EMBL" id="JAGIKX010000007">
    <property type="protein sequence ID" value="MBP2257361.1"/>
    <property type="molecule type" value="Genomic_DNA"/>
</dbReference>
<feature type="domain" description="FAD-dependent oxidoreductase 2 FAD-binding" evidence="13">
    <location>
        <begin position="5"/>
        <end position="370"/>
    </location>
</feature>
<evidence type="ECO:0000256" key="10">
    <source>
        <dbReference type="ARBA" id="ARBA00048305"/>
    </source>
</evidence>
<dbReference type="EC" id="1.4.3.16" evidence="4 11"/>
<dbReference type="Proteomes" id="UP001519294">
    <property type="component" value="Unassembled WGS sequence"/>
</dbReference>
<proteinExistence type="inferred from homology"/>
<comment type="caution">
    <text evidence="15">The sequence shown here is derived from an EMBL/GenBank/DDBJ whole genome shotgun (WGS) entry which is preliminary data.</text>
</comment>
<evidence type="ECO:0000256" key="12">
    <source>
        <dbReference type="RuleBase" id="RU362049"/>
    </source>
</evidence>
<keyword evidence="6 12" id="KW-0285">Flavoprotein</keyword>
<dbReference type="PRINTS" id="PR00368">
    <property type="entry name" value="FADPNR"/>
</dbReference>
<comment type="pathway">
    <text evidence="2 12">Cofactor biosynthesis; NAD(+) biosynthesis; iminoaspartate from L-aspartate (oxidase route): step 1/1.</text>
</comment>
<reference evidence="15 16" key="1">
    <citation type="submission" date="2021-03" db="EMBL/GenBank/DDBJ databases">
        <title>Genomic Encyclopedia of Type Strains, Phase IV (KMG-IV): sequencing the most valuable type-strain genomes for metagenomic binning, comparative biology and taxonomic classification.</title>
        <authorList>
            <person name="Goeker M."/>
        </authorList>
    </citation>
    <scope>NUCLEOTIDE SEQUENCE [LARGE SCALE GENOMIC DNA]</scope>
    <source>
        <strain evidence="15 16">DSM 25790</strain>
    </source>
</reference>
<dbReference type="SUPFAM" id="SSF51905">
    <property type="entry name" value="FAD/NAD(P)-binding domain"/>
    <property type="match status" value="1"/>
</dbReference>
<feature type="domain" description="Fumarate reductase/succinate dehydrogenase flavoprotein-like C-terminal" evidence="14">
    <location>
        <begin position="420"/>
        <end position="509"/>
    </location>
</feature>
<dbReference type="RefSeq" id="WP_029270147.1">
    <property type="nucleotide sequence ID" value="NZ_JAGIKX010000007.1"/>
</dbReference>
<evidence type="ECO:0000313" key="15">
    <source>
        <dbReference type="EMBL" id="MBP2257361.1"/>
    </source>
</evidence>
<evidence type="ECO:0000256" key="7">
    <source>
        <dbReference type="ARBA" id="ARBA00022642"/>
    </source>
</evidence>
<dbReference type="InterPro" id="IPR015939">
    <property type="entry name" value="Fum_Rdtase/Succ_DH_flav-like_C"/>
</dbReference>
<dbReference type="InterPro" id="IPR036188">
    <property type="entry name" value="FAD/NAD-bd_sf"/>
</dbReference>
<accession>A0ABS4S7A1</accession>
<dbReference type="SUPFAM" id="SSF56425">
    <property type="entry name" value="Succinate dehydrogenase/fumarate reductase flavoprotein, catalytic domain"/>
    <property type="match status" value="1"/>
</dbReference>
<dbReference type="PANTHER" id="PTHR42716">
    <property type="entry name" value="L-ASPARTATE OXIDASE"/>
    <property type="match status" value="1"/>
</dbReference>
<evidence type="ECO:0000256" key="6">
    <source>
        <dbReference type="ARBA" id="ARBA00022630"/>
    </source>
</evidence>
<comment type="cofactor">
    <cofactor evidence="1 12">
        <name>FAD</name>
        <dbReference type="ChEBI" id="CHEBI:57692"/>
    </cofactor>
</comment>